<keyword evidence="3" id="KW-0238">DNA-binding</keyword>
<feature type="compositionally biased region" description="Polar residues" evidence="6">
    <location>
        <begin position="37"/>
        <end position="55"/>
    </location>
</feature>
<name>A0A0M0JEZ6_9EUKA</name>
<protein>
    <recommendedName>
        <fullName evidence="7">AP2/ERF domain-containing protein</fullName>
    </recommendedName>
</protein>
<evidence type="ECO:0000256" key="2">
    <source>
        <dbReference type="ARBA" id="ARBA00023015"/>
    </source>
</evidence>
<dbReference type="EMBL" id="JWZX01003011">
    <property type="protein sequence ID" value="KOO25166.1"/>
    <property type="molecule type" value="Genomic_DNA"/>
</dbReference>
<evidence type="ECO:0000256" key="1">
    <source>
        <dbReference type="ARBA" id="ARBA00004123"/>
    </source>
</evidence>
<dbReference type="AlphaFoldDB" id="A0A0M0JEZ6"/>
<dbReference type="PANTHER" id="PTHR31917">
    <property type="entry name" value="AGENET DOMAIN-CONTAINING PROTEIN-RELATED"/>
    <property type="match status" value="1"/>
</dbReference>
<accession>A0A0M0JEZ6</accession>
<feature type="compositionally biased region" description="Basic and acidic residues" evidence="6">
    <location>
        <begin position="69"/>
        <end position="84"/>
    </location>
</feature>
<dbReference type="Proteomes" id="UP000037460">
    <property type="component" value="Unassembled WGS sequence"/>
</dbReference>
<dbReference type="Gene3D" id="3.30.730.10">
    <property type="entry name" value="AP2/ERF domain"/>
    <property type="match status" value="1"/>
</dbReference>
<dbReference type="SMART" id="SM00380">
    <property type="entry name" value="AP2"/>
    <property type="match status" value="1"/>
</dbReference>
<keyword evidence="5" id="KW-0539">Nucleus</keyword>
<evidence type="ECO:0000259" key="7">
    <source>
        <dbReference type="PROSITE" id="PS51032"/>
    </source>
</evidence>
<feature type="domain" description="AP2/ERF" evidence="7">
    <location>
        <begin position="257"/>
        <end position="294"/>
    </location>
</feature>
<dbReference type="SUPFAM" id="SSF54171">
    <property type="entry name" value="DNA-binding domain"/>
    <property type="match status" value="1"/>
</dbReference>
<feature type="region of interest" description="Disordered" evidence="6">
    <location>
        <begin position="145"/>
        <end position="173"/>
    </location>
</feature>
<evidence type="ECO:0000256" key="6">
    <source>
        <dbReference type="SAM" id="MobiDB-lite"/>
    </source>
</evidence>
<dbReference type="GO" id="GO:0003700">
    <property type="term" value="F:DNA-binding transcription factor activity"/>
    <property type="evidence" value="ECO:0007669"/>
    <property type="project" value="InterPro"/>
</dbReference>
<feature type="compositionally biased region" description="Low complexity" evidence="6">
    <location>
        <begin position="145"/>
        <end position="161"/>
    </location>
</feature>
<keyword evidence="9" id="KW-1185">Reference proteome</keyword>
<dbReference type="InterPro" id="IPR016177">
    <property type="entry name" value="DNA-bd_dom_sf"/>
</dbReference>
<dbReference type="InterPro" id="IPR001471">
    <property type="entry name" value="AP2/ERF_dom"/>
</dbReference>
<keyword evidence="2" id="KW-0805">Transcription regulation</keyword>
<feature type="region of interest" description="Disordered" evidence="6">
    <location>
        <begin position="1"/>
        <end position="85"/>
    </location>
</feature>
<proteinExistence type="predicted"/>
<evidence type="ECO:0000256" key="3">
    <source>
        <dbReference type="ARBA" id="ARBA00023125"/>
    </source>
</evidence>
<dbReference type="GO" id="GO:0005634">
    <property type="term" value="C:nucleus"/>
    <property type="evidence" value="ECO:0007669"/>
    <property type="project" value="UniProtKB-SubCell"/>
</dbReference>
<evidence type="ECO:0000313" key="8">
    <source>
        <dbReference type="EMBL" id="KOO25166.1"/>
    </source>
</evidence>
<comment type="caution">
    <text evidence="8">The sequence shown here is derived from an EMBL/GenBank/DDBJ whole genome shotgun (WGS) entry which is preliminary data.</text>
</comment>
<comment type="subcellular location">
    <subcellularLocation>
        <location evidence="1">Nucleus</location>
    </subcellularLocation>
</comment>
<dbReference type="InterPro" id="IPR036955">
    <property type="entry name" value="AP2/ERF_dom_sf"/>
</dbReference>
<evidence type="ECO:0000256" key="5">
    <source>
        <dbReference type="ARBA" id="ARBA00023242"/>
    </source>
</evidence>
<organism evidence="8 9">
    <name type="scientific">Chrysochromulina tobinii</name>
    <dbReference type="NCBI Taxonomy" id="1460289"/>
    <lineage>
        <taxon>Eukaryota</taxon>
        <taxon>Haptista</taxon>
        <taxon>Haptophyta</taxon>
        <taxon>Prymnesiophyceae</taxon>
        <taxon>Prymnesiales</taxon>
        <taxon>Chrysochromulinaceae</taxon>
        <taxon>Chrysochromulina</taxon>
    </lineage>
</organism>
<keyword evidence="4" id="KW-0804">Transcription</keyword>
<sequence length="659" mass="71758">MELVEVVTRTTAKQPMAQAAKRPKAQTSRSIQRKRTTQWTSQWTWLPTTSTTSRCLSVAPRPPEGLSPDDTREASTAKRQRLDPDATIDATAIDAALWAGAAAEGWSIESKIGGGAGHCWVYVSPSGQRYSTLYYVKCKFGPKAPAAAASKSPADARPPTATEEEGERGESCQEQYEYIDDRYLTMGNARALLPTAASLAGSDAKEREELSKLEAMRREERSAVSEPTQEPLTADAARAAAAAEGLELLPSSINETGFRGVRKHGGKYQAKIKVNGNRRLLGTFATPEEAALCYARHVGAERAAAEPGEEDGDEGEEAAASKARNLVSMAHHKAEIDKLEQQQLPQGMSPVRDSSAPPNGWQWPLEGDTVEVEVAASEDAPAVWVPAEVIAVLVDGTFQARIVLPDGSDQWEDWFSWQEEGSDWRRQVRTEPCEEGAGVQRASLSADEIDTRLWVGASATGWTVYRRSGDGHYRYVSPEGTVHTSRSAVGETVKKSRPRCSTETKATAPVCVEVQMQDEGLVGSKYAATLLRWRGAAWRSEAFVEYEEFEAADDSLDDMDDGATPEAKGTLSPRKLREWVPASAIASPPSPPVAGWLRRLHVGNEVEAYHEGGWWSVRIISRRAASVRLGEEPQFVVEAVGYGIQRTVSAANLRPCAVH</sequence>
<evidence type="ECO:0000313" key="9">
    <source>
        <dbReference type="Proteomes" id="UP000037460"/>
    </source>
</evidence>
<dbReference type="GO" id="GO:0003677">
    <property type="term" value="F:DNA binding"/>
    <property type="evidence" value="ECO:0007669"/>
    <property type="project" value="UniProtKB-KW"/>
</dbReference>
<evidence type="ECO:0000256" key="4">
    <source>
        <dbReference type="ARBA" id="ARBA00023163"/>
    </source>
</evidence>
<dbReference type="PROSITE" id="PS51032">
    <property type="entry name" value="AP2_ERF"/>
    <property type="match status" value="1"/>
</dbReference>
<dbReference type="OrthoDB" id="1931494at2759"/>
<gene>
    <name evidence="8" type="ORF">Ctob_001744</name>
</gene>
<dbReference type="PANTHER" id="PTHR31917:SF101">
    <property type="entry name" value="OS07G0607300 PROTEIN"/>
    <property type="match status" value="1"/>
</dbReference>
<reference evidence="9" key="1">
    <citation type="journal article" date="2015" name="PLoS Genet.">
        <title>Genome Sequence and Transcriptome Analyses of Chrysochromulina tobin: Metabolic Tools for Enhanced Algal Fitness in the Prominent Order Prymnesiales (Haptophyceae).</title>
        <authorList>
            <person name="Hovde B.T."/>
            <person name="Deodato C.R."/>
            <person name="Hunsperger H.M."/>
            <person name="Ryken S.A."/>
            <person name="Yost W."/>
            <person name="Jha R.K."/>
            <person name="Patterson J."/>
            <person name="Monnat R.J. Jr."/>
            <person name="Barlow S.B."/>
            <person name="Starkenburg S.R."/>
            <person name="Cattolico R.A."/>
        </authorList>
    </citation>
    <scope>NUCLEOTIDE SEQUENCE</scope>
    <source>
        <strain evidence="9">CCMP291</strain>
    </source>
</reference>